<feature type="repeat" description="PPR" evidence="2">
    <location>
        <begin position="301"/>
        <end position="331"/>
    </location>
</feature>
<dbReference type="InterPro" id="IPR002885">
    <property type="entry name" value="PPR_rpt"/>
</dbReference>
<keyword evidence="4" id="KW-1185">Reference proteome</keyword>
<proteinExistence type="predicted"/>
<dbReference type="Pfam" id="PF01535">
    <property type="entry name" value="PPR"/>
    <property type="match status" value="4"/>
</dbReference>
<dbReference type="PANTHER" id="PTHR47926:SF535">
    <property type="entry name" value="PENTACOTRIPEPTIDE-REPEAT REGION OF PRORP DOMAIN-CONTAINING PROTEIN"/>
    <property type="match status" value="1"/>
</dbReference>
<evidence type="ECO:0000256" key="1">
    <source>
        <dbReference type="ARBA" id="ARBA00022737"/>
    </source>
</evidence>
<dbReference type="GO" id="GO:0009451">
    <property type="term" value="P:RNA modification"/>
    <property type="evidence" value="ECO:0007669"/>
    <property type="project" value="InterPro"/>
</dbReference>
<dbReference type="InterPro" id="IPR046960">
    <property type="entry name" value="PPR_At4g14850-like_plant"/>
</dbReference>
<dbReference type="EMBL" id="NKXS01000592">
    <property type="protein sequence ID" value="PIN23311.1"/>
    <property type="molecule type" value="Genomic_DNA"/>
</dbReference>
<feature type="repeat" description="PPR" evidence="2">
    <location>
        <begin position="332"/>
        <end position="366"/>
    </location>
</feature>
<evidence type="ECO:0008006" key="5">
    <source>
        <dbReference type="Google" id="ProtNLM"/>
    </source>
</evidence>
<feature type="repeat" description="PPR" evidence="2">
    <location>
        <begin position="94"/>
        <end position="128"/>
    </location>
</feature>
<evidence type="ECO:0000313" key="4">
    <source>
        <dbReference type="Proteomes" id="UP000231279"/>
    </source>
</evidence>
<feature type="repeat" description="PPR" evidence="2">
    <location>
        <begin position="168"/>
        <end position="202"/>
    </location>
</feature>
<protein>
    <recommendedName>
        <fullName evidence="5">Pentacotripeptide-repeat region of PRORP domain-containing protein</fullName>
    </recommendedName>
</protein>
<evidence type="ECO:0000256" key="2">
    <source>
        <dbReference type="PROSITE-ProRule" id="PRU00708"/>
    </source>
</evidence>
<accession>A0A2G9I0M2</accession>
<dbReference type="Pfam" id="PF20431">
    <property type="entry name" value="E_motif"/>
    <property type="match status" value="1"/>
</dbReference>
<dbReference type="Pfam" id="PF13041">
    <property type="entry name" value="PPR_2"/>
    <property type="match status" value="2"/>
</dbReference>
<dbReference type="OrthoDB" id="185373at2759"/>
<organism evidence="3 4">
    <name type="scientific">Handroanthus impetiginosus</name>
    <dbReference type="NCBI Taxonomy" id="429701"/>
    <lineage>
        <taxon>Eukaryota</taxon>
        <taxon>Viridiplantae</taxon>
        <taxon>Streptophyta</taxon>
        <taxon>Embryophyta</taxon>
        <taxon>Tracheophyta</taxon>
        <taxon>Spermatophyta</taxon>
        <taxon>Magnoliopsida</taxon>
        <taxon>eudicotyledons</taxon>
        <taxon>Gunneridae</taxon>
        <taxon>Pentapetalae</taxon>
        <taxon>asterids</taxon>
        <taxon>lamiids</taxon>
        <taxon>Lamiales</taxon>
        <taxon>Bignoniaceae</taxon>
        <taxon>Crescentiina</taxon>
        <taxon>Tabebuia alliance</taxon>
        <taxon>Handroanthus</taxon>
    </lineage>
</organism>
<dbReference type="PANTHER" id="PTHR47926">
    <property type="entry name" value="PENTATRICOPEPTIDE REPEAT-CONTAINING PROTEIN"/>
    <property type="match status" value="1"/>
</dbReference>
<dbReference type="STRING" id="429701.A0A2G9I0M2"/>
<dbReference type="FunFam" id="1.25.40.10:FF:001093">
    <property type="entry name" value="Pentatricopeptide repeat-containing protein At2g34400"/>
    <property type="match status" value="1"/>
</dbReference>
<gene>
    <name evidence="3" type="ORF">CDL12_03974</name>
</gene>
<comment type="caution">
    <text evidence="3">The sequence shown here is derived from an EMBL/GenBank/DDBJ whole genome shotgun (WGS) entry which is preliminary data.</text>
</comment>
<feature type="repeat" description="PPR" evidence="2">
    <location>
        <begin position="230"/>
        <end position="265"/>
    </location>
</feature>
<name>A0A2G9I0M2_9LAMI</name>
<evidence type="ECO:0000313" key="3">
    <source>
        <dbReference type="EMBL" id="PIN23311.1"/>
    </source>
</evidence>
<dbReference type="Proteomes" id="UP000231279">
    <property type="component" value="Unassembled WGS sequence"/>
</dbReference>
<dbReference type="GO" id="GO:0003723">
    <property type="term" value="F:RNA binding"/>
    <property type="evidence" value="ECO:0007669"/>
    <property type="project" value="InterPro"/>
</dbReference>
<dbReference type="NCBIfam" id="TIGR00756">
    <property type="entry name" value="PPR"/>
    <property type="match status" value="6"/>
</dbReference>
<dbReference type="AlphaFoldDB" id="A0A2G9I0M2"/>
<dbReference type="Gene3D" id="1.25.40.10">
    <property type="entry name" value="Tetratricopeptide repeat domain"/>
    <property type="match status" value="4"/>
</dbReference>
<dbReference type="InterPro" id="IPR011990">
    <property type="entry name" value="TPR-like_helical_dom_sf"/>
</dbReference>
<sequence length="527" mass="58337">MTHGKLSKIRAVVQTSSVFPPPEFNSPIALSLTSALQNFINSDHPSHGQKVHSYILKTGFKPNTNISIKLLILHLKSSCLSYALQVFDELPQPTLSAYNYMISGYVKHGFVEKAFDLVRELSLSNEKPDGYTYSMILKGSTSGNAGLYSCCIGSEVHAQIVKSNTEGDDVLYTALVDSYVKSGRIEYARKVFDLMLEQNVICSTSMITGYMNQGRVEEAEVVFKKTRKKDVVVYNAMIEGYSKSVETAKKAIEIYMDMQRLNFTPTISTFASIIGACSLLSAFEMGQQVQGQLMKTEFFTDIKMGSALIDMYAKCGRTEEARRIFDYMPKRNVFSWTSMIDGYGKNGSPNESLALFDRMISESHIAPNYVTFLGALSACAHAGLLAKGMEIFESMERVYSMKPRMEHYACMVDLLGRAGSLNNALEFVMQMPEKPNSDVWAALLSSCRLHGDVELAKIAANELFKVSPESRPGAYVALSNTLAEAGRWDSVSQLRELMKVRGICKGTGFTWVGTDAGLEPFHAGQSL</sequence>
<keyword evidence="1" id="KW-0677">Repeat</keyword>
<reference evidence="4" key="1">
    <citation type="journal article" date="2018" name="Gigascience">
        <title>Genome assembly of the Pink Ipe (Handroanthus impetiginosus, Bignoniaceae), a highly valued, ecologically keystone Neotropical timber forest tree.</title>
        <authorList>
            <person name="Silva-Junior O.B."/>
            <person name="Grattapaglia D."/>
            <person name="Novaes E."/>
            <person name="Collevatti R.G."/>
        </authorList>
    </citation>
    <scope>NUCLEOTIDE SEQUENCE [LARGE SCALE GENOMIC DNA]</scope>
    <source>
        <strain evidence="4">cv. UFG-1</strain>
    </source>
</reference>
<dbReference type="InterPro" id="IPR046848">
    <property type="entry name" value="E_motif"/>
</dbReference>
<dbReference type="PROSITE" id="PS51375">
    <property type="entry name" value="PPR"/>
    <property type="match status" value="5"/>
</dbReference>